<dbReference type="AlphaFoldDB" id="A0A1G1VAZ8"/>
<evidence type="ECO:0000313" key="11">
    <source>
        <dbReference type="Proteomes" id="UP000178272"/>
    </source>
</evidence>
<dbReference type="PROSITE" id="PS01348">
    <property type="entry name" value="MRAY_2"/>
    <property type="match status" value="1"/>
</dbReference>
<dbReference type="GO" id="GO:0008963">
    <property type="term" value="F:phospho-N-acetylmuramoyl-pentapeptide-transferase activity"/>
    <property type="evidence" value="ECO:0007669"/>
    <property type="project" value="UniProtKB-UniRule"/>
</dbReference>
<feature type="transmembrane region" description="Helical" evidence="7">
    <location>
        <begin position="6"/>
        <end position="27"/>
    </location>
</feature>
<evidence type="ECO:0000256" key="2">
    <source>
        <dbReference type="ARBA" id="ARBA00005583"/>
    </source>
</evidence>
<keyword evidence="7" id="KW-1003">Cell membrane</keyword>
<comment type="function">
    <text evidence="7">Catalyzes the initial step of the lipid cycle reactions in the biosynthesis of the cell wall peptidoglycan: transfers peptidoglycan precursor phospho-MurNAc-pentapeptide from UDP-MurNAc-pentapeptide onto the lipid carrier undecaprenyl phosphate, yielding undecaprenyl-pyrophosphoryl-MurNAc-pentapeptide, known as lipid I.</text>
</comment>
<dbReference type="GO" id="GO:0005886">
    <property type="term" value="C:plasma membrane"/>
    <property type="evidence" value="ECO:0007669"/>
    <property type="project" value="UniProtKB-SubCell"/>
</dbReference>
<comment type="pathway">
    <text evidence="7">Cell wall biogenesis; peptidoglycan biosynthesis.</text>
</comment>
<dbReference type="EC" id="2.7.8.13" evidence="7 8"/>
<keyword evidence="7" id="KW-0132">Cell division</keyword>
<gene>
    <name evidence="7" type="primary">mraY</name>
    <name evidence="10" type="ORF">A3F61_02850</name>
</gene>
<feature type="transmembrane region" description="Helical" evidence="7">
    <location>
        <begin position="175"/>
        <end position="194"/>
    </location>
</feature>
<dbReference type="InterPro" id="IPR018480">
    <property type="entry name" value="PNAcMuramoyl-5peptid_Trfase_CS"/>
</dbReference>
<evidence type="ECO:0000256" key="1">
    <source>
        <dbReference type="ARBA" id="ARBA00004141"/>
    </source>
</evidence>
<comment type="cofactor">
    <cofactor evidence="7 9">
        <name>Mg(2+)</name>
        <dbReference type="ChEBI" id="CHEBI:18420"/>
    </cofactor>
</comment>
<name>A0A1G1VAZ8_9BACT</name>
<dbReference type="GO" id="GO:0009252">
    <property type="term" value="P:peptidoglycan biosynthetic process"/>
    <property type="evidence" value="ECO:0007669"/>
    <property type="project" value="UniProtKB-UniRule"/>
</dbReference>
<comment type="subcellular location">
    <subcellularLocation>
        <location evidence="7">Cell membrane</location>
        <topology evidence="7">Multi-pass membrane protein</topology>
    </subcellularLocation>
    <subcellularLocation>
        <location evidence="1">Membrane</location>
        <topology evidence="1">Multi-pass membrane protein</topology>
    </subcellularLocation>
</comment>
<dbReference type="EMBL" id="MHCA01000008">
    <property type="protein sequence ID" value="OGY12664.1"/>
    <property type="molecule type" value="Genomic_DNA"/>
</dbReference>
<dbReference type="STRING" id="1797517.A3F61_02850"/>
<keyword evidence="7" id="KW-0131">Cell cycle</keyword>
<dbReference type="PANTHER" id="PTHR22926:SF5">
    <property type="entry name" value="PHOSPHO-N-ACETYLMURAMOYL-PENTAPEPTIDE-TRANSFERASE HOMOLOG"/>
    <property type="match status" value="1"/>
</dbReference>
<dbReference type="Pfam" id="PF00953">
    <property type="entry name" value="Glycos_transf_4"/>
    <property type="match status" value="1"/>
</dbReference>
<feature type="transmembrane region" description="Helical" evidence="7">
    <location>
        <begin position="324"/>
        <end position="344"/>
    </location>
</feature>
<dbReference type="HAMAP" id="MF_00038">
    <property type="entry name" value="MraY"/>
    <property type="match status" value="1"/>
</dbReference>
<dbReference type="Proteomes" id="UP000178272">
    <property type="component" value="Unassembled WGS sequence"/>
</dbReference>
<keyword evidence="7" id="KW-0573">Peptidoglycan synthesis</keyword>
<dbReference type="GO" id="GO:0008360">
    <property type="term" value="P:regulation of cell shape"/>
    <property type="evidence" value="ECO:0007669"/>
    <property type="project" value="UniProtKB-KW"/>
</dbReference>
<dbReference type="GO" id="GO:0051992">
    <property type="term" value="F:UDP-N-acetylmuramoyl-L-alanyl-D-glutamyl-meso-2,6-diaminopimelyl-D-alanyl-D-alanine:undecaprenyl-phosphate transferase activity"/>
    <property type="evidence" value="ECO:0007669"/>
    <property type="project" value="RHEA"/>
</dbReference>
<dbReference type="GO" id="GO:0051301">
    <property type="term" value="P:cell division"/>
    <property type="evidence" value="ECO:0007669"/>
    <property type="project" value="UniProtKB-KW"/>
</dbReference>
<feature type="transmembrane region" description="Helical" evidence="7">
    <location>
        <begin position="58"/>
        <end position="76"/>
    </location>
</feature>
<evidence type="ECO:0000313" key="10">
    <source>
        <dbReference type="EMBL" id="OGY12664.1"/>
    </source>
</evidence>
<protein>
    <recommendedName>
        <fullName evidence="7 8">Phospho-N-acetylmuramoyl-pentapeptide-transferase</fullName>
        <ecNumber evidence="7 8">2.7.8.13</ecNumber>
    </recommendedName>
    <alternativeName>
        <fullName evidence="7">UDP-MurNAc-pentapeptide phosphotransferase</fullName>
    </alternativeName>
</protein>
<dbReference type="GO" id="GO:0046872">
    <property type="term" value="F:metal ion binding"/>
    <property type="evidence" value="ECO:0007669"/>
    <property type="project" value="UniProtKB-KW"/>
</dbReference>
<keyword evidence="4 7" id="KW-0812">Transmembrane</keyword>
<dbReference type="CDD" id="cd06852">
    <property type="entry name" value="GT_MraY"/>
    <property type="match status" value="1"/>
</dbReference>
<keyword evidence="7 9" id="KW-0460">Magnesium</keyword>
<keyword evidence="6 7" id="KW-0472">Membrane</keyword>
<feature type="binding site" evidence="9">
    <location>
        <position position="193"/>
    </location>
    <ligand>
        <name>Mg(2+)</name>
        <dbReference type="ChEBI" id="CHEBI:18420"/>
    </ligand>
</feature>
<evidence type="ECO:0000256" key="5">
    <source>
        <dbReference type="ARBA" id="ARBA00022989"/>
    </source>
</evidence>
<keyword evidence="3 7" id="KW-0808">Transferase</keyword>
<evidence type="ECO:0000256" key="8">
    <source>
        <dbReference type="NCBIfam" id="TIGR00445"/>
    </source>
</evidence>
<feature type="transmembrane region" description="Helical" evidence="7">
    <location>
        <begin position="257"/>
        <end position="285"/>
    </location>
</feature>
<evidence type="ECO:0000256" key="4">
    <source>
        <dbReference type="ARBA" id="ARBA00022692"/>
    </source>
</evidence>
<feature type="binding site" evidence="9">
    <location>
        <position position="253"/>
    </location>
    <ligand>
        <name>Mg(2+)</name>
        <dbReference type="ChEBI" id="CHEBI:18420"/>
    </ligand>
</feature>
<sequence length="345" mass="38334">MALYLGLLVFSFIVNAVLVIPFINLLYKLRFTRRVEAPKTGKVPVFDKLHDKKAGTPVGGGILIVATVSILFALIFPLARYLGVYIRGAYDVTSEINIVFFTFLSFAFLGLYDDFSKLFRKMEPGKVGMWVGLRRKHKFILQWILALIISFLIYNNLSVDIVNLPLVDIVIDLNWLYIPFAAFVIVSFVNAVNITDGLDGLVSGLLLICLFAFWIITASVFDTPLSIFISLWIGALIAFLYFNIWPARVMMGDSGALAFGATLAVIGLLTGKIFVLVVVGGLFVIEVLSSAIQIAGRKFLGRSLLPMAPVHLFFQIKGWEEPKIVMRAWLAGLMLAIFGLWLALI</sequence>
<evidence type="ECO:0000256" key="6">
    <source>
        <dbReference type="ARBA" id="ARBA00023136"/>
    </source>
</evidence>
<keyword evidence="5 7" id="KW-1133">Transmembrane helix</keyword>
<accession>A0A1G1VAZ8</accession>
<comment type="similarity">
    <text evidence="2 7">Belongs to the glycosyltransferase 4 family. MraY subfamily.</text>
</comment>
<dbReference type="UniPathway" id="UPA00219"/>
<feature type="transmembrane region" description="Helical" evidence="7">
    <location>
        <begin position="96"/>
        <end position="112"/>
    </location>
</feature>
<feature type="transmembrane region" description="Helical" evidence="7">
    <location>
        <begin position="227"/>
        <end position="245"/>
    </location>
</feature>
<feature type="transmembrane region" description="Helical" evidence="7">
    <location>
        <begin position="139"/>
        <end position="155"/>
    </location>
</feature>
<feature type="transmembrane region" description="Helical" evidence="7">
    <location>
        <begin position="201"/>
        <end position="221"/>
    </location>
</feature>
<reference evidence="10 11" key="1">
    <citation type="journal article" date="2016" name="Nat. Commun.">
        <title>Thousands of microbial genomes shed light on interconnected biogeochemical processes in an aquifer system.</title>
        <authorList>
            <person name="Anantharaman K."/>
            <person name="Brown C.T."/>
            <person name="Hug L.A."/>
            <person name="Sharon I."/>
            <person name="Castelle C.J."/>
            <person name="Probst A.J."/>
            <person name="Thomas B.C."/>
            <person name="Singh A."/>
            <person name="Wilkins M.J."/>
            <person name="Karaoz U."/>
            <person name="Brodie E.L."/>
            <person name="Williams K.H."/>
            <person name="Hubbard S.S."/>
            <person name="Banfield J.F."/>
        </authorList>
    </citation>
    <scope>NUCLEOTIDE SEQUENCE [LARGE SCALE GENOMIC DNA]</scope>
</reference>
<evidence type="ECO:0000256" key="3">
    <source>
        <dbReference type="ARBA" id="ARBA00022679"/>
    </source>
</evidence>
<evidence type="ECO:0000256" key="9">
    <source>
        <dbReference type="PIRSR" id="PIRSR600715-1"/>
    </source>
</evidence>
<organism evidence="10 11">
    <name type="scientific">Candidatus Blackburnbacteria bacterium RIFCSPHIGHO2_12_FULL_41_13b</name>
    <dbReference type="NCBI Taxonomy" id="1797517"/>
    <lineage>
        <taxon>Bacteria</taxon>
        <taxon>Candidatus Blackburniibacteriota</taxon>
    </lineage>
</organism>
<comment type="caution">
    <text evidence="10">The sequence shown here is derived from an EMBL/GenBank/DDBJ whole genome shotgun (WGS) entry which is preliminary data.</text>
</comment>
<keyword evidence="7" id="KW-0961">Cell wall biogenesis/degradation</keyword>
<proteinExistence type="inferred from homology"/>
<dbReference type="InterPro" id="IPR003524">
    <property type="entry name" value="PNAcMuramoyl-5peptid_Trfase"/>
</dbReference>
<dbReference type="NCBIfam" id="TIGR00445">
    <property type="entry name" value="mraY"/>
    <property type="match status" value="1"/>
</dbReference>
<keyword evidence="7" id="KW-0133">Cell shape</keyword>
<comment type="catalytic activity">
    <reaction evidence="7">
        <text>UDP-N-acetyl-alpha-D-muramoyl-L-alanyl-gamma-D-glutamyl-meso-2,6-diaminopimeloyl-D-alanyl-D-alanine + di-trans,octa-cis-undecaprenyl phosphate = di-trans,octa-cis-undecaprenyl diphospho-N-acetyl-alpha-D-muramoyl-L-alanyl-D-glutamyl-meso-2,6-diaminopimeloyl-D-alanyl-D-alanine + UMP</text>
        <dbReference type="Rhea" id="RHEA:28386"/>
        <dbReference type="ChEBI" id="CHEBI:57865"/>
        <dbReference type="ChEBI" id="CHEBI:60392"/>
        <dbReference type="ChEBI" id="CHEBI:61386"/>
        <dbReference type="ChEBI" id="CHEBI:61387"/>
        <dbReference type="EC" id="2.7.8.13"/>
    </reaction>
</comment>
<evidence type="ECO:0000256" key="7">
    <source>
        <dbReference type="HAMAP-Rule" id="MF_00038"/>
    </source>
</evidence>
<dbReference type="PANTHER" id="PTHR22926">
    <property type="entry name" value="PHOSPHO-N-ACETYLMURAMOYL-PENTAPEPTIDE-TRANSFERASE"/>
    <property type="match status" value="1"/>
</dbReference>
<dbReference type="GO" id="GO:0071555">
    <property type="term" value="P:cell wall organization"/>
    <property type="evidence" value="ECO:0007669"/>
    <property type="project" value="UniProtKB-KW"/>
</dbReference>
<dbReference type="InterPro" id="IPR000715">
    <property type="entry name" value="Glycosyl_transferase_4"/>
</dbReference>
<keyword evidence="7 9" id="KW-0479">Metal-binding</keyword>